<evidence type="ECO:0000313" key="4">
    <source>
        <dbReference type="Proteomes" id="UP000676336"/>
    </source>
</evidence>
<protein>
    <recommendedName>
        <fullName evidence="2">TLDc domain-containing protein</fullName>
    </recommendedName>
</protein>
<name>A0A8S2QCF6_9BILA</name>
<dbReference type="InterPro" id="IPR006571">
    <property type="entry name" value="TLDc_dom"/>
</dbReference>
<feature type="domain" description="TLDc" evidence="2">
    <location>
        <begin position="168"/>
        <end position="368"/>
    </location>
</feature>
<dbReference type="SMART" id="SM00584">
    <property type="entry name" value="TLDc"/>
    <property type="match status" value="1"/>
</dbReference>
<keyword evidence="1" id="KW-0175">Coiled coil</keyword>
<evidence type="ECO:0000259" key="2">
    <source>
        <dbReference type="PROSITE" id="PS51886"/>
    </source>
</evidence>
<feature type="coiled-coil region" evidence="1">
    <location>
        <begin position="14"/>
        <end position="41"/>
    </location>
</feature>
<organism evidence="3 4">
    <name type="scientific">Rotaria magnacalcarata</name>
    <dbReference type="NCBI Taxonomy" id="392030"/>
    <lineage>
        <taxon>Eukaryota</taxon>
        <taxon>Metazoa</taxon>
        <taxon>Spiralia</taxon>
        <taxon>Gnathifera</taxon>
        <taxon>Rotifera</taxon>
        <taxon>Eurotatoria</taxon>
        <taxon>Bdelloidea</taxon>
        <taxon>Philodinida</taxon>
        <taxon>Philodinidae</taxon>
        <taxon>Rotaria</taxon>
    </lineage>
</organism>
<gene>
    <name evidence="3" type="ORF">SMN809_LOCUS17089</name>
</gene>
<dbReference type="PROSITE" id="PS51886">
    <property type="entry name" value="TLDC"/>
    <property type="match status" value="1"/>
</dbReference>
<evidence type="ECO:0000313" key="3">
    <source>
        <dbReference type="EMBL" id="CAF4095800.1"/>
    </source>
</evidence>
<dbReference type="EMBL" id="CAJOBI010007819">
    <property type="protein sequence ID" value="CAF4095800.1"/>
    <property type="molecule type" value="Genomic_DNA"/>
</dbReference>
<proteinExistence type="predicted"/>
<sequence length="368" mass="41853">YVMATSYNFQQFHSNSENQEIIDLQNNLASFEKRLDELQKCTSASNAAVKVLTLQEDVISLQHQIDNAAKSGKQETLSKRVDIIDDNLQANTNRDNIHLCITHLDKHRCQAAAVIADKMAIDSVAQLIKDYYSSDDKGKEGRKKDLFEFINSSMQHLQVEKQLFVGGTLLSNKQYQLQLNEFYGNPNQEWKLVYKAIEHGFRAADFHEHCDGQAPTMIIIQSGEGNYLFGAFTQLLWSHTRGFRQDVNAFLFTLTNPHNLPPTKFAINRSKSDNAVYHSGAGYLGEYYYFYLFGFGGDGLHMFNFMEGNDGTSGTRRGDLFIASRCNKNSYSSIRFPCSFIDTCDYGDKTFTGTKYFTVKDIEAYTLK</sequence>
<evidence type="ECO:0000256" key="1">
    <source>
        <dbReference type="SAM" id="Coils"/>
    </source>
</evidence>
<comment type="caution">
    <text evidence="3">The sequence shown here is derived from an EMBL/GenBank/DDBJ whole genome shotgun (WGS) entry which is preliminary data.</text>
</comment>
<accession>A0A8S2QCF6</accession>
<dbReference type="AlphaFoldDB" id="A0A8S2QCF6"/>
<dbReference type="Pfam" id="PF07534">
    <property type="entry name" value="TLD"/>
    <property type="match status" value="1"/>
</dbReference>
<dbReference type="Proteomes" id="UP000676336">
    <property type="component" value="Unassembled WGS sequence"/>
</dbReference>
<reference evidence="3" key="1">
    <citation type="submission" date="2021-02" db="EMBL/GenBank/DDBJ databases">
        <authorList>
            <person name="Nowell W R."/>
        </authorList>
    </citation>
    <scope>NUCLEOTIDE SEQUENCE</scope>
</reference>
<feature type="non-terminal residue" evidence="3">
    <location>
        <position position="1"/>
    </location>
</feature>